<evidence type="ECO:0000256" key="4">
    <source>
        <dbReference type="ARBA" id="ARBA00022960"/>
    </source>
</evidence>
<evidence type="ECO:0000256" key="10">
    <source>
        <dbReference type="HAMAP-Rule" id="MF_02078"/>
    </source>
</evidence>
<gene>
    <name evidence="10 12" type="primary">murJ</name>
    <name evidence="12" type="ORF">JY500_07460</name>
</gene>
<dbReference type="Pfam" id="PF03023">
    <property type="entry name" value="MurJ"/>
    <property type="match status" value="1"/>
</dbReference>
<dbReference type="HAMAP" id="MF_02078">
    <property type="entry name" value="MurJ_MviN"/>
    <property type="match status" value="1"/>
</dbReference>
<comment type="subcellular location">
    <subcellularLocation>
        <location evidence="10">Cell inner membrane</location>
        <topology evidence="10">Multi-pass membrane protein</topology>
    </subcellularLocation>
    <subcellularLocation>
        <location evidence="1">Cell membrane</location>
        <topology evidence="1">Multi-pass membrane protein</topology>
    </subcellularLocation>
</comment>
<keyword evidence="6 10" id="KW-1133">Transmembrane helix</keyword>
<feature type="transmembrane region" description="Helical" evidence="10">
    <location>
        <begin position="274"/>
        <end position="292"/>
    </location>
</feature>
<keyword evidence="2 10" id="KW-1003">Cell membrane</keyword>
<evidence type="ECO:0000256" key="8">
    <source>
        <dbReference type="ARBA" id="ARBA00060041"/>
    </source>
</evidence>
<evidence type="ECO:0000313" key="13">
    <source>
        <dbReference type="Proteomes" id="UP000663570"/>
    </source>
</evidence>
<evidence type="ECO:0000256" key="7">
    <source>
        <dbReference type="ARBA" id="ARBA00023136"/>
    </source>
</evidence>
<feature type="transmembrane region" description="Helical" evidence="10">
    <location>
        <begin position="386"/>
        <end position="403"/>
    </location>
</feature>
<keyword evidence="4 10" id="KW-0133">Cell shape</keyword>
<organism evidence="12 13">
    <name type="scientific">Niveibacterium microcysteis</name>
    <dbReference type="NCBI Taxonomy" id="2811415"/>
    <lineage>
        <taxon>Bacteria</taxon>
        <taxon>Pseudomonadati</taxon>
        <taxon>Pseudomonadota</taxon>
        <taxon>Betaproteobacteria</taxon>
        <taxon>Rhodocyclales</taxon>
        <taxon>Rhodocyclaceae</taxon>
        <taxon>Niveibacterium</taxon>
    </lineage>
</organism>
<evidence type="ECO:0000256" key="1">
    <source>
        <dbReference type="ARBA" id="ARBA00004651"/>
    </source>
</evidence>
<feature type="transmembrane region" description="Helical" evidence="10">
    <location>
        <begin position="478"/>
        <end position="501"/>
    </location>
</feature>
<dbReference type="InterPro" id="IPR051050">
    <property type="entry name" value="Lipid_II_flippase_MurJ/MviN"/>
</dbReference>
<sequence length="510" mass="54856">MNLLKALATVSGMTLLSRILGFVRDFVIARAFGAGIATDAFFVAFRLPNLLRRLFAEGAFSQAFVPILSEYKNRRTEEDTRALVDHVASLLGIAVALVALLGVIFAPAVILVSAPGFAKNADKFALTVELTRITFPYILFMALVALAGGILNAWSRFSVPAFTPVLLNVAFIVMALFAAPYFDPPVLALGWAVFLGGILQLAFQVPALKKIGMLPRFRPDWSDPGVRRVLKLMAPATLGVSVAQISLLINTIFASFLPTGSVSWLYYADRLMEFPSGMLGVALGTILLPSLSKLHAKGDHEEFAALLDWGLRLALLLTLPAVVGIGILAVPLVTTLFHHGAFSANDVMQTRSALTAYAVGLSGIILVKILAPAFYSRQDIKTPVKIALLTLCVTQALNLAFIGPLKHAGLALSIGLAATLNAALLFQGLRSRGIFKPQPGWGRFAMRQAGALVVMAVALWLGMGGEQRWLEMHGLQRVLWLTAVVCGGAAIYFATLFALGFRVADFRRRA</sequence>
<feature type="transmembrane region" description="Helical" evidence="10">
    <location>
        <begin position="134"/>
        <end position="154"/>
    </location>
</feature>
<keyword evidence="10 11" id="KW-0813">Transport</keyword>
<feature type="transmembrane region" description="Helical" evidence="10">
    <location>
        <begin position="90"/>
        <end position="114"/>
    </location>
</feature>
<dbReference type="PANTHER" id="PTHR47019:SF1">
    <property type="entry name" value="LIPID II FLIPPASE MURJ"/>
    <property type="match status" value="1"/>
</dbReference>
<dbReference type="CDD" id="cd13123">
    <property type="entry name" value="MATE_MurJ_like"/>
    <property type="match status" value="1"/>
</dbReference>
<comment type="pathway">
    <text evidence="10">Cell wall biogenesis; peptidoglycan biosynthesis.</text>
</comment>
<feature type="transmembrane region" description="Helical" evidence="10">
    <location>
        <begin position="354"/>
        <end position="374"/>
    </location>
</feature>
<dbReference type="RefSeq" id="WP_172204243.1">
    <property type="nucleotide sequence ID" value="NZ_CP071060.1"/>
</dbReference>
<dbReference type="InterPro" id="IPR004268">
    <property type="entry name" value="MurJ"/>
</dbReference>
<keyword evidence="10 11" id="KW-0961">Cell wall biogenesis/degradation</keyword>
<feature type="transmembrane region" description="Helical" evidence="10">
    <location>
        <begin position="313"/>
        <end position="334"/>
    </location>
</feature>
<keyword evidence="5 10" id="KW-0573">Peptidoglycan synthesis</keyword>
<feature type="transmembrane region" description="Helical" evidence="10">
    <location>
        <begin position="441"/>
        <end position="463"/>
    </location>
</feature>
<evidence type="ECO:0000256" key="6">
    <source>
        <dbReference type="ARBA" id="ARBA00022989"/>
    </source>
</evidence>
<dbReference type="NCBIfam" id="TIGR01695">
    <property type="entry name" value="murJ_mviN"/>
    <property type="match status" value="1"/>
</dbReference>
<dbReference type="EMBL" id="CP071060">
    <property type="protein sequence ID" value="QSI78442.1"/>
    <property type="molecule type" value="Genomic_DNA"/>
</dbReference>
<keyword evidence="3 10" id="KW-0812">Transmembrane</keyword>
<name>A0ABX7M9N3_9RHOO</name>
<dbReference type="PIRSF" id="PIRSF002869">
    <property type="entry name" value="MviN"/>
    <property type="match status" value="1"/>
</dbReference>
<dbReference type="PANTHER" id="PTHR47019">
    <property type="entry name" value="LIPID II FLIPPASE MURJ"/>
    <property type="match status" value="1"/>
</dbReference>
<evidence type="ECO:0000256" key="5">
    <source>
        <dbReference type="ARBA" id="ARBA00022984"/>
    </source>
</evidence>
<evidence type="ECO:0000313" key="12">
    <source>
        <dbReference type="EMBL" id="QSI78442.1"/>
    </source>
</evidence>
<dbReference type="Proteomes" id="UP000663570">
    <property type="component" value="Chromosome"/>
</dbReference>
<feature type="transmembrane region" description="Helical" evidence="10">
    <location>
        <begin position="188"/>
        <end position="208"/>
    </location>
</feature>
<feature type="transmembrane region" description="Helical" evidence="10">
    <location>
        <begin position="161"/>
        <end position="182"/>
    </location>
</feature>
<evidence type="ECO:0000256" key="9">
    <source>
        <dbReference type="ARBA" id="ARBA00061532"/>
    </source>
</evidence>
<evidence type="ECO:0000256" key="2">
    <source>
        <dbReference type="ARBA" id="ARBA00022475"/>
    </source>
</evidence>
<keyword evidence="7 10" id="KW-0472">Membrane</keyword>
<protein>
    <recommendedName>
        <fullName evidence="10">Probable lipid II flippase MurJ</fullName>
    </recommendedName>
</protein>
<feature type="transmembrane region" description="Helical" evidence="10">
    <location>
        <begin position="31"/>
        <end position="47"/>
    </location>
</feature>
<reference evidence="12 13" key="1">
    <citation type="submission" date="2021-02" db="EMBL/GenBank/DDBJ databases">
        <title>Niveibacterium changnyeongensis HC41.</title>
        <authorList>
            <person name="Kang M."/>
        </authorList>
    </citation>
    <scope>NUCLEOTIDE SEQUENCE [LARGE SCALE GENOMIC DNA]</scope>
    <source>
        <strain evidence="12 13">HC41</strain>
    </source>
</reference>
<comment type="similarity">
    <text evidence="9 10 11">Belongs to the MurJ/MviN family.</text>
</comment>
<evidence type="ECO:0000256" key="3">
    <source>
        <dbReference type="ARBA" id="ARBA00022692"/>
    </source>
</evidence>
<feature type="transmembrane region" description="Helical" evidence="10">
    <location>
        <begin position="229"/>
        <end position="254"/>
    </location>
</feature>
<accession>A0ABX7M9N3</accession>
<keyword evidence="13" id="KW-1185">Reference proteome</keyword>
<proteinExistence type="inferred from homology"/>
<feature type="transmembrane region" description="Helical" evidence="10">
    <location>
        <begin position="409"/>
        <end position="429"/>
    </location>
</feature>
<keyword evidence="10" id="KW-0997">Cell inner membrane</keyword>
<dbReference type="PRINTS" id="PR01806">
    <property type="entry name" value="VIRFACTRMVIN"/>
</dbReference>
<evidence type="ECO:0000256" key="11">
    <source>
        <dbReference type="PIRNR" id="PIRNR002869"/>
    </source>
</evidence>
<comment type="function">
    <text evidence="8 10 11">Involved in peptidoglycan biosynthesis. Transports lipid-linked peptidoglycan precursors from the inner to the outer leaflet of the cytoplasmic membrane.</text>
</comment>